<evidence type="ECO:0000313" key="7">
    <source>
        <dbReference type="EMBL" id="CAI4215078.1"/>
    </source>
</evidence>
<keyword evidence="3" id="KW-0862">Zinc</keyword>
<dbReference type="EMBL" id="CALLCH030000012">
    <property type="protein sequence ID" value="CAI4215078.1"/>
    <property type="molecule type" value="Genomic_DNA"/>
</dbReference>
<comment type="caution">
    <text evidence="7">The sequence shown here is derived from an EMBL/GenBank/DDBJ whole genome shotgun (WGS) entry which is preliminary data.</text>
</comment>
<dbReference type="AlphaFoldDB" id="A0A9P1M9U0"/>
<evidence type="ECO:0000256" key="5">
    <source>
        <dbReference type="SAM" id="MobiDB-lite"/>
    </source>
</evidence>
<feature type="region of interest" description="Disordered" evidence="5">
    <location>
        <begin position="723"/>
        <end position="751"/>
    </location>
</feature>
<evidence type="ECO:0000259" key="6">
    <source>
        <dbReference type="PROSITE" id="PS51044"/>
    </source>
</evidence>
<evidence type="ECO:0000256" key="1">
    <source>
        <dbReference type="ARBA" id="ARBA00022723"/>
    </source>
</evidence>
<feature type="region of interest" description="Disordered" evidence="5">
    <location>
        <begin position="1"/>
        <end position="24"/>
    </location>
</feature>
<gene>
    <name evidence="7" type="ORF">PPNO1_LOCUS4798</name>
</gene>
<feature type="compositionally biased region" description="Acidic residues" evidence="5">
    <location>
        <begin position="727"/>
        <end position="737"/>
    </location>
</feature>
<dbReference type="OrthoDB" id="27975at2759"/>
<dbReference type="PROSITE" id="PS51044">
    <property type="entry name" value="ZF_SP_RING"/>
    <property type="match status" value="1"/>
</dbReference>
<reference evidence="7" key="1">
    <citation type="submission" date="2022-11" db="EMBL/GenBank/DDBJ databases">
        <authorList>
            <person name="Scott C."/>
            <person name="Bruce N."/>
        </authorList>
    </citation>
    <scope>NUCLEOTIDE SEQUENCE</scope>
</reference>
<name>A0A9P1M9U0_9PEZI</name>
<dbReference type="PANTHER" id="PTHR10782">
    <property type="entry name" value="ZINC FINGER MIZ DOMAIN-CONTAINING PROTEIN"/>
    <property type="match status" value="1"/>
</dbReference>
<dbReference type="InterPro" id="IPR004181">
    <property type="entry name" value="Znf_MIZ"/>
</dbReference>
<sequence length="766" mass="84261">MTGNPPRPQGRPRATLGDTGQISRSNQTLNTFLGGNLPSWMQNSNAAASLNNNAAAVPPTHILCPLSGKGIMVRKTALALRYSQALPRHLCPRLLLHADGRTTFSKAWCRPGTCRTLFPRTAVPHPAAQNNGLQNPNRWITTLAPKCQELDFVMQSGGGLGALDPSFELPRYTLLRQMLLQGDVFSLLVQQLTCLEAFNVARAADFLRLPAPIVRHALAKRFSIQAGLSPVVEGIENYRAAVSTFFLRLSKNWDRLRADVVRRGTPLRVQELVEGLGIRTNLFLTLFFTLTRRLVGIGDGPELSSICEQVTATFIREKSLYFNQNLAVADKQSALNEIAKNYESLAVMARRNAATHLQENNTSHVLPITNPSQQTNQARPGYAQTAISLAQGEAHRPLSRHLKKFAIRIPRGTPNRISEPPCDASWAWLSASSPAALRPSRVITRGAIPSPGSPGHVLMDTPYNRPPSRMVPPQPIPAHIHASPQAQICEVPEDSAKVPTAEDWTFRKTTWPSSLSITVNGHGQPQVPREQNFQRARPCEITQFVKIGLNEISVVLMPSSERSKKAYFAGVDRVETTSHSGIMQKVLEDSVLPDKVTIDTIKARLSINALDDNGSQEVFADQELYISLVDPVSFQRVKIPCRGANCRHLDPFDLSNWLESRPTKKTCLHALTGPAHWTCEGDARPPNIVVDGFLKGVLDSLAEQGLEDVRAIYVDVHGNWRVKEEEPPVGEDSDDDGPPPKRHASAMMKRSAATRAVGDVIVIDDD</sequence>
<protein>
    <recommendedName>
        <fullName evidence="6">SP-RING-type domain-containing protein</fullName>
    </recommendedName>
</protein>
<evidence type="ECO:0000313" key="8">
    <source>
        <dbReference type="Proteomes" id="UP000838763"/>
    </source>
</evidence>
<dbReference type="GO" id="GO:0000785">
    <property type="term" value="C:chromatin"/>
    <property type="evidence" value="ECO:0007669"/>
    <property type="project" value="TreeGrafter"/>
</dbReference>
<dbReference type="Proteomes" id="UP000838763">
    <property type="component" value="Unassembled WGS sequence"/>
</dbReference>
<dbReference type="GO" id="GO:0061665">
    <property type="term" value="F:SUMO ligase activity"/>
    <property type="evidence" value="ECO:0007669"/>
    <property type="project" value="TreeGrafter"/>
</dbReference>
<accession>A0A9P1M9U0</accession>
<dbReference type="GO" id="GO:0016925">
    <property type="term" value="P:protein sumoylation"/>
    <property type="evidence" value="ECO:0007669"/>
    <property type="project" value="TreeGrafter"/>
</dbReference>
<dbReference type="PANTHER" id="PTHR10782:SF4">
    <property type="entry name" value="TONALLI, ISOFORM E"/>
    <property type="match status" value="1"/>
</dbReference>
<evidence type="ECO:0000256" key="4">
    <source>
        <dbReference type="PROSITE-ProRule" id="PRU00452"/>
    </source>
</evidence>
<organism evidence="7 8">
    <name type="scientific">Parascedosporium putredinis</name>
    <dbReference type="NCBI Taxonomy" id="1442378"/>
    <lineage>
        <taxon>Eukaryota</taxon>
        <taxon>Fungi</taxon>
        <taxon>Dikarya</taxon>
        <taxon>Ascomycota</taxon>
        <taxon>Pezizomycotina</taxon>
        <taxon>Sordariomycetes</taxon>
        <taxon>Hypocreomycetidae</taxon>
        <taxon>Microascales</taxon>
        <taxon>Microascaceae</taxon>
        <taxon>Parascedosporium</taxon>
    </lineage>
</organism>
<evidence type="ECO:0000256" key="3">
    <source>
        <dbReference type="ARBA" id="ARBA00022833"/>
    </source>
</evidence>
<evidence type="ECO:0000256" key="2">
    <source>
        <dbReference type="ARBA" id="ARBA00022771"/>
    </source>
</evidence>
<feature type="domain" description="SP-RING-type" evidence="6">
    <location>
        <begin position="611"/>
        <end position="703"/>
    </location>
</feature>
<proteinExistence type="predicted"/>
<dbReference type="InterPro" id="IPR013083">
    <property type="entry name" value="Znf_RING/FYVE/PHD"/>
</dbReference>
<dbReference type="GO" id="GO:0008270">
    <property type="term" value="F:zinc ion binding"/>
    <property type="evidence" value="ECO:0007669"/>
    <property type="project" value="UniProtKB-KW"/>
</dbReference>
<dbReference type="Gene3D" id="3.30.40.10">
    <property type="entry name" value="Zinc/RING finger domain, C3HC4 (zinc finger)"/>
    <property type="match status" value="1"/>
</dbReference>
<keyword evidence="1" id="KW-0479">Metal-binding</keyword>
<keyword evidence="8" id="KW-1185">Reference proteome</keyword>
<keyword evidence="2 4" id="KW-0863">Zinc-finger</keyword>